<gene>
    <name evidence="1" type="ORF">QNJ86_03605</name>
</gene>
<keyword evidence="2" id="KW-1185">Reference proteome</keyword>
<dbReference type="Gene3D" id="3.60.20.10">
    <property type="entry name" value="Glutamine Phosphoribosylpyrophosphate, subunit 1, domain 1"/>
    <property type="match status" value="1"/>
</dbReference>
<evidence type="ECO:0000313" key="1">
    <source>
        <dbReference type="EMBL" id="MDJ1649879.1"/>
    </source>
</evidence>
<dbReference type="RefSeq" id="WP_283831226.1">
    <property type="nucleotide sequence ID" value="NZ_JASJEU010000007.1"/>
</dbReference>
<evidence type="ECO:0008006" key="3">
    <source>
        <dbReference type="Google" id="ProtNLM"/>
    </source>
</evidence>
<dbReference type="InterPro" id="IPR029055">
    <property type="entry name" value="Ntn_hydrolases_N"/>
</dbReference>
<evidence type="ECO:0000313" key="2">
    <source>
        <dbReference type="Proteomes" id="UP001232750"/>
    </source>
</evidence>
<comment type="caution">
    <text evidence="1">The sequence shown here is derived from an EMBL/GenBank/DDBJ whole genome shotgun (WGS) entry which is preliminary data.</text>
</comment>
<sequence length="265" mass="28630">MCVIVYKPKGVAMPALETLRACWERNPDGAGLMFPAGGRVRWKKGCMEWEAFERALRPVAELRDSRELPVALHFRIATHGGVKPGCCHPFPVCKDYGRMREAEGSCEVSFMHNGTLAGLETRAGVSDSMAFAAGVLSPLRAMCSDLVSDGRAARLLAASTQGSRFLLMDGAGDVAVFGRWFAEDGVLYSNLNHLAAPRREPRWGEGSQGRLFDAFMGFDPAPADFAQLGLFPACALCPLLEECAEYLPYCADEAQAAEAAEAMSA</sequence>
<name>A0ABT7DK31_9ACTN</name>
<accession>A0ABT7DK31</accession>
<proteinExistence type="predicted"/>
<reference evidence="1 2" key="1">
    <citation type="submission" date="2023-05" db="EMBL/GenBank/DDBJ databases">
        <title>Gordonibacter KGMB12511T sp. nov., isolated from faeces of healthy Korean.</title>
        <authorList>
            <person name="Kim H.S."/>
            <person name="Kim J.-S."/>
            <person name="Suh M.K."/>
            <person name="Eom M.K."/>
            <person name="Do H.E."/>
            <person name="Lee J.-S."/>
        </authorList>
    </citation>
    <scope>NUCLEOTIDE SEQUENCE [LARGE SCALE GENOMIC DNA]</scope>
    <source>
        <strain evidence="1 2">KGMB12511</strain>
    </source>
</reference>
<dbReference type="Proteomes" id="UP001232750">
    <property type="component" value="Unassembled WGS sequence"/>
</dbReference>
<protein>
    <recommendedName>
        <fullName evidence="3">Glutamine amidotransferase type-2 domain-containing protein</fullName>
    </recommendedName>
</protein>
<organism evidence="1 2">
    <name type="scientific">Gordonibacter faecis</name>
    <dbReference type="NCBI Taxonomy" id="3047475"/>
    <lineage>
        <taxon>Bacteria</taxon>
        <taxon>Bacillati</taxon>
        <taxon>Actinomycetota</taxon>
        <taxon>Coriobacteriia</taxon>
        <taxon>Eggerthellales</taxon>
        <taxon>Eggerthellaceae</taxon>
        <taxon>Gordonibacter</taxon>
    </lineage>
</organism>
<dbReference type="SUPFAM" id="SSF56235">
    <property type="entry name" value="N-terminal nucleophile aminohydrolases (Ntn hydrolases)"/>
    <property type="match status" value="1"/>
</dbReference>
<dbReference type="EMBL" id="JASJEU010000007">
    <property type="protein sequence ID" value="MDJ1649879.1"/>
    <property type="molecule type" value="Genomic_DNA"/>
</dbReference>